<proteinExistence type="predicted"/>
<accession>A0A392RT08</accession>
<reference evidence="1 2" key="1">
    <citation type="journal article" date="2018" name="Front. Plant Sci.">
        <title>Red Clover (Trifolium pratense) and Zigzag Clover (T. medium) - A Picture of Genomic Similarities and Differences.</title>
        <authorList>
            <person name="Dluhosova J."/>
            <person name="Istvanek J."/>
            <person name="Nedelnik J."/>
            <person name="Repkova J."/>
        </authorList>
    </citation>
    <scope>NUCLEOTIDE SEQUENCE [LARGE SCALE GENOMIC DNA]</scope>
    <source>
        <strain evidence="2">cv. 10/8</strain>
        <tissue evidence="1">Leaf</tissue>
    </source>
</reference>
<sequence>MNIAETEETHGKWYRMDENPCRQKRLYCGRIDGGPASMP</sequence>
<name>A0A392RT08_9FABA</name>
<comment type="caution">
    <text evidence="1">The sequence shown here is derived from an EMBL/GenBank/DDBJ whole genome shotgun (WGS) entry which is preliminary data.</text>
</comment>
<evidence type="ECO:0000313" key="1">
    <source>
        <dbReference type="EMBL" id="MCI39768.1"/>
    </source>
</evidence>
<dbReference type="Proteomes" id="UP000265520">
    <property type="component" value="Unassembled WGS sequence"/>
</dbReference>
<organism evidence="1 2">
    <name type="scientific">Trifolium medium</name>
    <dbReference type="NCBI Taxonomy" id="97028"/>
    <lineage>
        <taxon>Eukaryota</taxon>
        <taxon>Viridiplantae</taxon>
        <taxon>Streptophyta</taxon>
        <taxon>Embryophyta</taxon>
        <taxon>Tracheophyta</taxon>
        <taxon>Spermatophyta</taxon>
        <taxon>Magnoliopsida</taxon>
        <taxon>eudicotyledons</taxon>
        <taxon>Gunneridae</taxon>
        <taxon>Pentapetalae</taxon>
        <taxon>rosids</taxon>
        <taxon>fabids</taxon>
        <taxon>Fabales</taxon>
        <taxon>Fabaceae</taxon>
        <taxon>Papilionoideae</taxon>
        <taxon>50 kb inversion clade</taxon>
        <taxon>NPAAA clade</taxon>
        <taxon>Hologalegina</taxon>
        <taxon>IRL clade</taxon>
        <taxon>Trifolieae</taxon>
        <taxon>Trifolium</taxon>
    </lineage>
</organism>
<feature type="non-terminal residue" evidence="1">
    <location>
        <position position="39"/>
    </location>
</feature>
<evidence type="ECO:0000313" key="2">
    <source>
        <dbReference type="Proteomes" id="UP000265520"/>
    </source>
</evidence>
<dbReference type="AlphaFoldDB" id="A0A392RT08"/>
<dbReference type="EMBL" id="LXQA010271469">
    <property type="protein sequence ID" value="MCI39768.1"/>
    <property type="molecule type" value="Genomic_DNA"/>
</dbReference>
<protein>
    <submittedName>
        <fullName evidence="1">Uncharacterized protein</fullName>
    </submittedName>
</protein>
<keyword evidence="2" id="KW-1185">Reference proteome</keyword>